<keyword evidence="3" id="KW-1185">Reference proteome</keyword>
<proteinExistence type="predicted"/>
<feature type="region of interest" description="Disordered" evidence="1">
    <location>
        <begin position="252"/>
        <end position="276"/>
    </location>
</feature>
<accession>A0A0B7G3E5</accession>
<feature type="compositionally biased region" description="Low complexity" evidence="1">
    <location>
        <begin position="254"/>
        <end position="266"/>
    </location>
</feature>
<evidence type="ECO:0000313" key="3">
    <source>
        <dbReference type="Proteomes" id="UP000059188"/>
    </source>
</evidence>
<organism evidence="2 3">
    <name type="scientific">Thanatephorus cucumeris (strain AG1-IB / isolate 7/3/14)</name>
    <name type="common">Lettuce bottom rot fungus</name>
    <name type="synonym">Rhizoctonia solani</name>
    <dbReference type="NCBI Taxonomy" id="1108050"/>
    <lineage>
        <taxon>Eukaryota</taxon>
        <taxon>Fungi</taxon>
        <taxon>Dikarya</taxon>
        <taxon>Basidiomycota</taxon>
        <taxon>Agaricomycotina</taxon>
        <taxon>Agaricomycetes</taxon>
        <taxon>Cantharellales</taxon>
        <taxon>Ceratobasidiaceae</taxon>
        <taxon>Rhizoctonia</taxon>
        <taxon>Rhizoctonia solani AG-1</taxon>
    </lineage>
</organism>
<evidence type="ECO:0000256" key="1">
    <source>
        <dbReference type="SAM" id="MobiDB-lite"/>
    </source>
</evidence>
<dbReference type="EMBL" id="LN679176">
    <property type="protein sequence ID" value="CEL63018.1"/>
    <property type="molecule type" value="Genomic_DNA"/>
</dbReference>
<dbReference type="AlphaFoldDB" id="A0A0B7G3E5"/>
<name>A0A0B7G3E5_THACB</name>
<gene>
    <name evidence="2" type="ORF">RSOLAG1IB_10657</name>
</gene>
<feature type="compositionally biased region" description="Acidic residues" evidence="1">
    <location>
        <begin position="267"/>
        <end position="276"/>
    </location>
</feature>
<dbReference type="OrthoDB" id="3234434at2759"/>
<sequence>MLAILEPFCPLSTMGNTTLPSASRKARTQAQTAVIVHQCGKEITPPHPLTEIVTEPEAKQVILDLLACGTPESVIRSIFETGYYEVTVPSQSSSAPYIAITYTNDEVEGYVYDMNSQPPQQLDLLIVPMPGMTSVDRGEYEDEEIWDGLQWGSVDYLDDSGEVDSIPWPVLFTSTDFEDLEAVSGLEIYFSAGDDRSWGLCTPAMPSGIEPWRLSKSSSSQAPQSDMWIRDWSDDYELGDVQHLVVCDEDTNLEQESSVGSTSNSESEMEWLEDAE</sequence>
<evidence type="ECO:0000313" key="2">
    <source>
        <dbReference type="EMBL" id="CEL63018.1"/>
    </source>
</evidence>
<reference evidence="2 3" key="1">
    <citation type="submission" date="2014-11" db="EMBL/GenBank/DDBJ databases">
        <authorList>
            <person name="Wibberg Daniel"/>
        </authorList>
    </citation>
    <scope>NUCLEOTIDE SEQUENCE [LARGE SCALE GENOMIC DNA]</scope>
    <source>
        <strain evidence="2">Rhizoctonia solani AG1-IB 7/3/14</strain>
    </source>
</reference>
<dbReference type="Proteomes" id="UP000059188">
    <property type="component" value="Unassembled WGS sequence"/>
</dbReference>
<protein>
    <submittedName>
        <fullName evidence="2">Uncharacterized protein</fullName>
    </submittedName>
</protein>